<feature type="signal peptide" evidence="1">
    <location>
        <begin position="1"/>
        <end position="19"/>
    </location>
</feature>
<dbReference type="InterPro" id="IPR011658">
    <property type="entry name" value="PA14_dom"/>
</dbReference>
<name>A0ABS5S520_9FLAO</name>
<keyword evidence="4" id="KW-1185">Reference proteome</keyword>
<gene>
    <name evidence="3" type="ORF">KIV10_04920</name>
</gene>
<feature type="domain" description="PA14" evidence="2">
    <location>
        <begin position="458"/>
        <end position="602"/>
    </location>
</feature>
<reference evidence="3 4" key="1">
    <citation type="submission" date="2021-05" db="EMBL/GenBank/DDBJ databases">
        <title>Aequorivita echinoideorum JCM 30378 genome.</title>
        <authorList>
            <person name="Zhang H."/>
            <person name="Li C."/>
        </authorList>
    </citation>
    <scope>NUCLEOTIDE SEQUENCE [LARGE SCALE GENOMIC DNA]</scope>
    <source>
        <strain evidence="3 4">JCM30378</strain>
    </source>
</reference>
<proteinExistence type="predicted"/>
<dbReference type="RefSeq" id="WP_214112379.1">
    <property type="nucleotide sequence ID" value="NZ_JAHCTB010000002.1"/>
</dbReference>
<protein>
    <recommendedName>
        <fullName evidence="2">PA14 domain-containing protein</fullName>
    </recommendedName>
</protein>
<sequence>MKKTILLPLVFLFAAPLFSQVGIGNTDPAESSLLDVRDGNNNKGILIPRVNIPNLNNRAPITTATIDESLLVYNTNTTTGKGFHYWNGTSWVALQSGIDKNIYDANGSLNQDRMLDLNTRALNIRNGSNPGFRFNSNGSLDLQAYGTPTFNTNSNPLRYLTVNNSGSVQQILATDLYNNSIKDWFEANTTVAPDDISDNIYTNGRVGINRSNPAASLHIYEAVGVPASANNGTILLEHGNDGGASSIVFRSRSNAGSDYAYINYDDNGSGNGTGVENSLLEIGVQNDSPTGFPTGVDDINIAATGSVGISNIAPNGSASLDLGANNRGLLINRVALSSATTATPVTNPANGLLIFNTATAGTAPNNVIPGFYYWINNRWNKINAGDGNNLYNSDGTLTNNRTVNTANFNLNINSVNGQALQVAPNRNITIAGYGSGTKTGTKTSDLAVTATGLIIEEPINRGVQFYSYNITPTVSPNLNTIERETKINRSGFYTGALNNVAAMKPSNNDGFVVKIVGTYEVRNTGDFTFTELCDDGARIYIDGSLIHNVWVDGVGDTNSSTVNLAKGKHKIEFWYYENAGGEYFNFSWGANPDGNSGVIQANQLTIE</sequence>
<dbReference type="SUPFAM" id="SSF56988">
    <property type="entry name" value="Anthrax protective antigen"/>
    <property type="match status" value="1"/>
</dbReference>
<comment type="caution">
    <text evidence="3">The sequence shown here is derived from an EMBL/GenBank/DDBJ whole genome shotgun (WGS) entry which is preliminary data.</text>
</comment>
<evidence type="ECO:0000313" key="4">
    <source>
        <dbReference type="Proteomes" id="UP001297092"/>
    </source>
</evidence>
<accession>A0ABS5S520</accession>
<evidence type="ECO:0000259" key="2">
    <source>
        <dbReference type="PROSITE" id="PS51820"/>
    </source>
</evidence>
<dbReference type="PROSITE" id="PS51820">
    <property type="entry name" value="PA14"/>
    <property type="match status" value="1"/>
</dbReference>
<evidence type="ECO:0000256" key="1">
    <source>
        <dbReference type="SAM" id="SignalP"/>
    </source>
</evidence>
<dbReference type="Proteomes" id="UP001297092">
    <property type="component" value="Unassembled WGS sequence"/>
</dbReference>
<keyword evidence="1" id="KW-0732">Signal</keyword>
<dbReference type="InterPro" id="IPR037524">
    <property type="entry name" value="PA14/GLEYA"/>
</dbReference>
<organism evidence="3 4">
    <name type="scientific">Aequorivita echinoideorum</name>
    <dbReference type="NCBI Taxonomy" id="1549647"/>
    <lineage>
        <taxon>Bacteria</taxon>
        <taxon>Pseudomonadati</taxon>
        <taxon>Bacteroidota</taxon>
        <taxon>Flavobacteriia</taxon>
        <taxon>Flavobacteriales</taxon>
        <taxon>Flavobacteriaceae</taxon>
        <taxon>Aequorivita</taxon>
    </lineage>
</organism>
<evidence type="ECO:0000313" key="3">
    <source>
        <dbReference type="EMBL" id="MBT0607515.1"/>
    </source>
</evidence>
<dbReference type="EMBL" id="JAHCTB010000002">
    <property type="protein sequence ID" value="MBT0607515.1"/>
    <property type="molecule type" value="Genomic_DNA"/>
</dbReference>
<dbReference type="Gene3D" id="3.90.182.10">
    <property type="entry name" value="Toxin - Anthrax Protective Antigen,domain 1"/>
    <property type="match status" value="1"/>
</dbReference>
<feature type="chain" id="PRO_5046154425" description="PA14 domain-containing protein" evidence="1">
    <location>
        <begin position="20"/>
        <end position="607"/>
    </location>
</feature>
<dbReference type="Pfam" id="PF07691">
    <property type="entry name" value="PA14"/>
    <property type="match status" value="1"/>
</dbReference>